<organism evidence="1 2">
    <name type="scientific">Aspergillus aculeatinus CBS 121060</name>
    <dbReference type="NCBI Taxonomy" id="1448322"/>
    <lineage>
        <taxon>Eukaryota</taxon>
        <taxon>Fungi</taxon>
        <taxon>Dikarya</taxon>
        <taxon>Ascomycota</taxon>
        <taxon>Pezizomycotina</taxon>
        <taxon>Eurotiomycetes</taxon>
        <taxon>Eurotiomycetidae</taxon>
        <taxon>Eurotiales</taxon>
        <taxon>Aspergillaceae</taxon>
        <taxon>Aspergillus</taxon>
        <taxon>Aspergillus subgen. Circumdati</taxon>
    </lineage>
</organism>
<accession>A0ACD1GX19</accession>
<evidence type="ECO:0000313" key="1">
    <source>
        <dbReference type="EMBL" id="RAH65874.1"/>
    </source>
</evidence>
<keyword evidence="2" id="KW-1185">Reference proteome</keyword>
<dbReference type="EMBL" id="KZ824988">
    <property type="protein sequence ID" value="RAH65874.1"/>
    <property type="molecule type" value="Genomic_DNA"/>
</dbReference>
<evidence type="ECO:0000313" key="2">
    <source>
        <dbReference type="Proteomes" id="UP000249661"/>
    </source>
</evidence>
<proteinExistence type="predicted"/>
<reference evidence="1" key="1">
    <citation type="submission" date="2018-02" db="EMBL/GenBank/DDBJ databases">
        <title>The genomes of Aspergillus section Nigri reveals drivers in fungal speciation.</title>
        <authorList>
            <consortium name="DOE Joint Genome Institute"/>
            <person name="Vesth T.C."/>
            <person name="Nybo J."/>
            <person name="Theobald S."/>
            <person name="Brandl J."/>
            <person name="Frisvad J.C."/>
            <person name="Nielsen K.F."/>
            <person name="Lyhne E.K."/>
            <person name="Kogle M.E."/>
            <person name="Kuo A."/>
            <person name="Riley R."/>
            <person name="Clum A."/>
            <person name="Nolan M."/>
            <person name="Lipzen A."/>
            <person name="Salamov A."/>
            <person name="Henrissat B."/>
            <person name="Wiebenga A."/>
            <person name="De vries R.P."/>
            <person name="Grigoriev I.V."/>
            <person name="Mortensen U.H."/>
            <person name="Andersen M.R."/>
            <person name="Baker S.E."/>
        </authorList>
    </citation>
    <scope>NUCLEOTIDE SEQUENCE</scope>
    <source>
        <strain evidence="1">CBS 121060</strain>
    </source>
</reference>
<sequence>MLDNSQKPSTAVMALDRPDVLTSKAPPAARRWWHWHEPGTTKEEKWLIFKLDFFILLYSCLTFFIKYLDQTNVTNAYVSGMKEDLSLGGSDLNWLTTYFNIGIMVGGPFITMALTVTKPRYLLPTCTVIWSFFVLFMYKVQDIKTLYILRFFAGLFESGAMPGAFYMIGSWYRSTEISRRSAFYWFASIGGGMFSGYIQAGLYENMNGKLGLASWRWVFIFDFIIGLPIAIFGFFCCPDEPTGERPWWMTEREQAMSIKRIDDENRDVSVMQWNSGTVKRILSSWQFYAFVLSWGFMECTCGVNLQRWMTLYLQSLKVDGRPRYSNQKINSLPTVIGCVELAWLLISSTLADFLNVRAPIIAFLGLAQLTAYVVFYVWSENVPLMMGMYYLCSAYGAVSPLISAWLNSSCGGDRQLRALTTSLMISIGYAVETVSQQFMFPTSEAPRFERTHGYAFGIGWVIVMIVWCGLLLPLVERHFSKRRLAHPGSC</sequence>
<name>A0ACD1GX19_9EURO</name>
<gene>
    <name evidence="1" type="ORF">BO66DRAFT_395024</name>
</gene>
<protein>
    <submittedName>
        <fullName evidence="1">MFS general substrate transporter</fullName>
    </submittedName>
</protein>
<dbReference type="Proteomes" id="UP000249661">
    <property type="component" value="Unassembled WGS sequence"/>
</dbReference>